<feature type="domain" description="Peptidase S1" evidence="14">
    <location>
        <begin position="32"/>
        <end position="268"/>
    </location>
</feature>
<keyword evidence="16" id="KW-1185">Reference proteome</keyword>
<dbReference type="PRINTS" id="PR00722">
    <property type="entry name" value="CHYMOTRYPSIN"/>
</dbReference>
<dbReference type="InterPro" id="IPR033116">
    <property type="entry name" value="TRYPSIN_SER"/>
</dbReference>
<dbReference type="PANTHER" id="PTHR24257">
    <property type="entry name" value="CHYMOTRYPSIN-LIKE ELASTASE FAMILY MEMBER"/>
    <property type="match status" value="1"/>
</dbReference>
<feature type="signal peptide" evidence="13">
    <location>
        <begin position="1"/>
        <end position="16"/>
    </location>
</feature>
<keyword evidence="13" id="KW-0732">Signal</keyword>
<evidence type="ECO:0000256" key="13">
    <source>
        <dbReference type="SAM" id="SignalP"/>
    </source>
</evidence>
<evidence type="ECO:0000256" key="4">
    <source>
        <dbReference type="ARBA" id="ARBA00022670"/>
    </source>
</evidence>
<comment type="caution">
    <text evidence="15">The sequence shown here is derived from an EMBL/GenBank/DDBJ whole genome shotgun (WGS) entry which is preliminary data.</text>
</comment>
<dbReference type="Pfam" id="PF00089">
    <property type="entry name" value="Trypsin"/>
    <property type="match status" value="1"/>
</dbReference>
<keyword evidence="5" id="KW-0479">Metal-binding</keyword>
<evidence type="ECO:0000256" key="12">
    <source>
        <dbReference type="RuleBase" id="RU363034"/>
    </source>
</evidence>
<dbReference type="AlphaFoldDB" id="A0AAD5A158"/>
<dbReference type="PANTHER" id="PTHR24257:SF0">
    <property type="entry name" value="CHYMOTRYPSIN-LIKE ELASTASE FAMILY MEMBER 1"/>
    <property type="match status" value="1"/>
</dbReference>
<evidence type="ECO:0000256" key="10">
    <source>
        <dbReference type="ARBA" id="ARBA00036864"/>
    </source>
</evidence>
<keyword evidence="7 12" id="KW-0720">Serine protease</keyword>
<evidence type="ECO:0000256" key="3">
    <source>
        <dbReference type="ARBA" id="ARBA00022525"/>
    </source>
</evidence>
<dbReference type="InterPro" id="IPR043504">
    <property type="entry name" value="Peptidase_S1_PA_chymotrypsin"/>
</dbReference>
<accession>A0AAD5A158</accession>
<evidence type="ECO:0000256" key="9">
    <source>
        <dbReference type="ARBA" id="ARBA00023157"/>
    </source>
</evidence>
<evidence type="ECO:0000256" key="5">
    <source>
        <dbReference type="ARBA" id="ARBA00022723"/>
    </source>
</evidence>
<keyword evidence="9" id="KW-1015">Disulfide bond</keyword>
<evidence type="ECO:0000313" key="16">
    <source>
        <dbReference type="Proteomes" id="UP001205998"/>
    </source>
</evidence>
<evidence type="ECO:0000256" key="2">
    <source>
        <dbReference type="ARBA" id="ARBA00004613"/>
    </source>
</evidence>
<dbReference type="Gene3D" id="2.40.10.10">
    <property type="entry name" value="Trypsin-like serine proteases"/>
    <property type="match status" value="2"/>
</dbReference>
<dbReference type="FunFam" id="2.40.10.10:FF:000280">
    <property type="match status" value="1"/>
</dbReference>
<dbReference type="SMART" id="SM00020">
    <property type="entry name" value="Tryp_SPc"/>
    <property type="match status" value="1"/>
</dbReference>
<dbReference type="PROSITE" id="PS00134">
    <property type="entry name" value="TRYPSIN_HIS"/>
    <property type="match status" value="1"/>
</dbReference>
<dbReference type="PROSITE" id="PS50240">
    <property type="entry name" value="TRYPSIN_DOM"/>
    <property type="match status" value="1"/>
</dbReference>
<dbReference type="Proteomes" id="UP001205998">
    <property type="component" value="Unassembled WGS sequence"/>
</dbReference>
<dbReference type="GO" id="GO:0005615">
    <property type="term" value="C:extracellular space"/>
    <property type="evidence" value="ECO:0007669"/>
    <property type="project" value="TreeGrafter"/>
</dbReference>
<evidence type="ECO:0000256" key="6">
    <source>
        <dbReference type="ARBA" id="ARBA00022801"/>
    </source>
</evidence>
<organism evidence="15 16">
    <name type="scientific">Silurus asotus</name>
    <name type="common">Amur catfish</name>
    <name type="synonym">Parasilurus asotus</name>
    <dbReference type="NCBI Taxonomy" id="30991"/>
    <lineage>
        <taxon>Eukaryota</taxon>
        <taxon>Metazoa</taxon>
        <taxon>Chordata</taxon>
        <taxon>Craniata</taxon>
        <taxon>Vertebrata</taxon>
        <taxon>Euteleostomi</taxon>
        <taxon>Actinopterygii</taxon>
        <taxon>Neopterygii</taxon>
        <taxon>Teleostei</taxon>
        <taxon>Ostariophysi</taxon>
        <taxon>Siluriformes</taxon>
        <taxon>Siluridae</taxon>
        <taxon>Silurus</taxon>
    </lineage>
</organism>
<dbReference type="EMBL" id="MU591762">
    <property type="protein sequence ID" value="KAI5607565.1"/>
    <property type="molecule type" value="Genomic_DNA"/>
</dbReference>
<dbReference type="InterPro" id="IPR001314">
    <property type="entry name" value="Peptidase_S1A"/>
</dbReference>
<keyword evidence="6 12" id="KW-0378">Hydrolase</keyword>
<dbReference type="InterPro" id="IPR009003">
    <property type="entry name" value="Peptidase_S1_PA"/>
</dbReference>
<evidence type="ECO:0000313" key="15">
    <source>
        <dbReference type="EMBL" id="KAI5607565.1"/>
    </source>
</evidence>
<reference evidence="15" key="1">
    <citation type="submission" date="2018-07" db="EMBL/GenBank/DDBJ databases">
        <title>Comparative genomics of catfishes provides insights into carnivory and benthic adaptation.</title>
        <authorList>
            <person name="Zhang Y."/>
            <person name="Wang D."/>
            <person name="Peng Z."/>
            <person name="Zheng S."/>
            <person name="Shao F."/>
            <person name="Tao W."/>
        </authorList>
    </citation>
    <scope>NUCLEOTIDE SEQUENCE</scope>
    <source>
        <strain evidence="15">Chongqing</strain>
    </source>
</reference>
<comment type="cofactor">
    <cofactor evidence="1">
        <name>Ca(2+)</name>
        <dbReference type="ChEBI" id="CHEBI:29108"/>
    </cofactor>
</comment>
<evidence type="ECO:0000259" key="14">
    <source>
        <dbReference type="PROSITE" id="PS50240"/>
    </source>
</evidence>
<keyword evidence="3" id="KW-0964">Secreted</keyword>
<feature type="chain" id="PRO_5042047693" description="pancreatic elastase" evidence="13">
    <location>
        <begin position="17"/>
        <end position="365"/>
    </location>
</feature>
<keyword evidence="8" id="KW-0106">Calcium</keyword>
<dbReference type="InterPro" id="IPR001254">
    <property type="entry name" value="Trypsin_dom"/>
</dbReference>
<evidence type="ECO:0000256" key="11">
    <source>
        <dbReference type="ARBA" id="ARBA00039015"/>
    </source>
</evidence>
<name>A0AAD5A158_SILAS</name>
<gene>
    <name evidence="15" type="ORF">C0J50_1876</name>
</gene>
<dbReference type="CDD" id="cd00190">
    <property type="entry name" value="Tryp_SPc"/>
    <property type="match status" value="1"/>
</dbReference>
<dbReference type="GO" id="GO:0004252">
    <property type="term" value="F:serine-type endopeptidase activity"/>
    <property type="evidence" value="ECO:0007669"/>
    <property type="project" value="UniProtKB-EC"/>
</dbReference>
<keyword evidence="4 12" id="KW-0645">Protease</keyword>
<evidence type="ECO:0000256" key="7">
    <source>
        <dbReference type="ARBA" id="ARBA00022825"/>
    </source>
</evidence>
<evidence type="ECO:0000256" key="8">
    <source>
        <dbReference type="ARBA" id="ARBA00022837"/>
    </source>
</evidence>
<dbReference type="EC" id="3.4.21.36" evidence="11"/>
<comment type="subcellular location">
    <subcellularLocation>
        <location evidence="2">Secreted</location>
    </subcellularLocation>
</comment>
<dbReference type="FunFam" id="2.40.10.10:FF:000122">
    <property type="entry name" value="Chymotrypsin-like elastase family member 1"/>
    <property type="match status" value="1"/>
</dbReference>
<dbReference type="PROSITE" id="PS00135">
    <property type="entry name" value="TRYPSIN_SER"/>
    <property type="match status" value="1"/>
</dbReference>
<dbReference type="GO" id="GO:0006508">
    <property type="term" value="P:proteolysis"/>
    <property type="evidence" value="ECO:0007669"/>
    <property type="project" value="UniProtKB-KW"/>
</dbReference>
<dbReference type="SUPFAM" id="SSF50494">
    <property type="entry name" value="Trypsin-like serine proteases"/>
    <property type="match status" value="1"/>
</dbReference>
<proteinExistence type="predicted"/>
<dbReference type="GO" id="GO:0046872">
    <property type="term" value="F:metal ion binding"/>
    <property type="evidence" value="ECO:0007669"/>
    <property type="project" value="UniProtKB-KW"/>
</dbReference>
<protein>
    <recommendedName>
        <fullName evidence="11">pancreatic elastase</fullName>
        <ecNumber evidence="11">3.4.21.36</ecNumber>
    </recommendedName>
</protein>
<sequence>MLRFILLSVLVALAVATDRPEPRYLEYVGERVVGGEVARPNTWRWQISLQYLSGSSYYHTCGGTLIRTRWVMTAAHCVDTQRTWRVILGEHDIYNHEGTEQYMSVSAVHIHPQWNRNNVAGGYDIALLRLSSDATLNSYVQLAALPPSGQVLPNNNPCYITGWGRTQTGGQLSAKLKQAYLPVVDHKTCSSSSWWGSTVKNTMVCAGGYNDSGCQGDSGGPLNCQVNGQYVVHGVTSFVSSLGCNTVRKPTVFTRVSAYNSWISSDCDDKEEVSSISFGILTVIPQDSETIVHSLHLEATSTAIILEGTVVVDDLENLPQATVCACFLGSCYEFRVSSSGKEYLRFHLKGSFVTDTSLSNPKYNP</sequence>
<dbReference type="InterPro" id="IPR018114">
    <property type="entry name" value="TRYPSIN_HIS"/>
</dbReference>
<dbReference type="InterPro" id="IPR050850">
    <property type="entry name" value="Peptidase_S1_Elastase_sf"/>
</dbReference>
<comment type="catalytic activity">
    <reaction evidence="10">
        <text>Hydrolysis of proteins, including elastin. Preferential cleavage: Ala-|-Xaa.</text>
        <dbReference type="EC" id="3.4.21.36"/>
    </reaction>
</comment>
<evidence type="ECO:0000256" key="1">
    <source>
        <dbReference type="ARBA" id="ARBA00001913"/>
    </source>
</evidence>